<evidence type="ECO:0000259" key="10">
    <source>
        <dbReference type="Pfam" id="PF00768"/>
    </source>
</evidence>
<comment type="similarity">
    <text evidence="1 9">Belongs to the peptidase S11 family.</text>
</comment>
<feature type="domain" description="Peptidase S11 D-alanyl-D-alanine carboxypeptidase A N-terminal" evidence="10">
    <location>
        <begin position="27"/>
        <end position="253"/>
    </location>
</feature>
<feature type="binding site" evidence="8">
    <location>
        <position position="224"/>
    </location>
    <ligand>
        <name>substrate</name>
    </ligand>
</feature>
<dbReference type="GO" id="GO:0008360">
    <property type="term" value="P:regulation of cell shape"/>
    <property type="evidence" value="ECO:0007669"/>
    <property type="project" value="UniProtKB-KW"/>
</dbReference>
<dbReference type="PANTHER" id="PTHR21581:SF11">
    <property type="entry name" value="D-ALANYL-D-ALANINE CARBOXYPEPTIDASE DACA"/>
    <property type="match status" value="1"/>
</dbReference>
<keyword evidence="12" id="KW-1185">Reference proteome</keyword>
<keyword evidence="11" id="KW-0121">Carboxypeptidase</keyword>
<proteinExistence type="inferred from homology"/>
<organism evidence="11 12">
    <name type="scientific">Alkalicoccobacillus porphyridii</name>
    <dbReference type="NCBI Taxonomy" id="2597270"/>
    <lineage>
        <taxon>Bacteria</taxon>
        <taxon>Bacillati</taxon>
        <taxon>Bacillota</taxon>
        <taxon>Bacilli</taxon>
        <taxon>Bacillales</taxon>
        <taxon>Bacillaceae</taxon>
        <taxon>Alkalicoccobacillus</taxon>
    </lineage>
</organism>
<dbReference type="PANTHER" id="PTHR21581">
    <property type="entry name" value="D-ALANYL-D-ALANINE CARBOXYPEPTIDASE"/>
    <property type="match status" value="1"/>
</dbReference>
<feature type="active site" description="Acyl-ester intermediate" evidence="7">
    <location>
        <position position="53"/>
    </location>
</feature>
<keyword evidence="6" id="KW-0961">Cell wall biogenesis/degradation</keyword>
<evidence type="ECO:0000256" key="2">
    <source>
        <dbReference type="ARBA" id="ARBA00022729"/>
    </source>
</evidence>
<evidence type="ECO:0000256" key="8">
    <source>
        <dbReference type="PIRSR" id="PIRSR618044-2"/>
    </source>
</evidence>
<keyword evidence="5" id="KW-0573">Peptidoglycan synthesis</keyword>
<evidence type="ECO:0000256" key="1">
    <source>
        <dbReference type="ARBA" id="ARBA00007164"/>
    </source>
</evidence>
<feature type="active site" evidence="7">
    <location>
        <position position="113"/>
    </location>
</feature>
<evidence type="ECO:0000256" key="3">
    <source>
        <dbReference type="ARBA" id="ARBA00022801"/>
    </source>
</evidence>
<dbReference type="EMBL" id="VLXZ01000002">
    <property type="protein sequence ID" value="TSB47836.1"/>
    <property type="molecule type" value="Genomic_DNA"/>
</dbReference>
<dbReference type="InterPro" id="IPR001967">
    <property type="entry name" value="Peptidase_S11_N"/>
</dbReference>
<dbReference type="Pfam" id="PF00768">
    <property type="entry name" value="Peptidase_S11"/>
    <property type="match status" value="1"/>
</dbReference>
<dbReference type="SUPFAM" id="SSF56601">
    <property type="entry name" value="beta-lactamase/transpeptidase-like"/>
    <property type="match status" value="1"/>
</dbReference>
<sequence length="295" mass="32754">MKSLMAVTSFGFGLFLFINATTTMYHGPALVLDVNQDKIFMEQDMDVPVPVASISKLMTEYILFEYIESGELNWADSVKVSKEAAEKEGVRVNISEGDRISVHDLYMSMLLPSANNATAAVAEHIAGSETIFTERMNEKAQELGLLHSRFVNSTGLTEARGESNVMSARDVATLAHALITEYPQVLKDTSKPSYVLEHFNERIQTTNHMLTKPGLAFEGLDGLKTGFTDAAGYCFVGTAEREGQRYITVVLGTPHFDSRFVETQKLMSMAFNEMYIPSLDASIVTLKEARHTLWN</sequence>
<dbReference type="Gene3D" id="3.40.710.10">
    <property type="entry name" value="DD-peptidase/beta-lactamase superfamily"/>
    <property type="match status" value="1"/>
</dbReference>
<evidence type="ECO:0000313" key="11">
    <source>
        <dbReference type="EMBL" id="TSB47836.1"/>
    </source>
</evidence>
<reference evidence="11 12" key="1">
    <citation type="submission" date="2019-07" db="EMBL/GenBank/DDBJ databases">
        <authorList>
            <person name="Park Y.J."/>
            <person name="Jeong S.E."/>
            <person name="Jung H.S."/>
        </authorList>
    </citation>
    <scope>NUCLEOTIDE SEQUENCE [LARGE SCALE GENOMIC DNA]</scope>
    <source>
        <strain evidence="12">P16(2019)</strain>
    </source>
</reference>
<dbReference type="GO" id="GO:0009002">
    <property type="term" value="F:serine-type D-Ala-D-Ala carboxypeptidase activity"/>
    <property type="evidence" value="ECO:0007669"/>
    <property type="project" value="InterPro"/>
</dbReference>
<dbReference type="GO" id="GO:0071555">
    <property type="term" value="P:cell wall organization"/>
    <property type="evidence" value="ECO:0007669"/>
    <property type="project" value="UniProtKB-KW"/>
</dbReference>
<evidence type="ECO:0000256" key="9">
    <source>
        <dbReference type="RuleBase" id="RU004016"/>
    </source>
</evidence>
<gene>
    <name evidence="11" type="ORF">FN960_04795</name>
</gene>
<keyword evidence="4" id="KW-0133">Cell shape</keyword>
<dbReference type="PRINTS" id="PR00725">
    <property type="entry name" value="DADACBPTASE1"/>
</dbReference>
<evidence type="ECO:0000256" key="4">
    <source>
        <dbReference type="ARBA" id="ARBA00022960"/>
    </source>
</evidence>
<dbReference type="GO" id="GO:0006508">
    <property type="term" value="P:proteolysis"/>
    <property type="evidence" value="ECO:0007669"/>
    <property type="project" value="InterPro"/>
</dbReference>
<protein>
    <submittedName>
        <fullName evidence="11">D-alanyl-D-alanine carboxypeptidase</fullName>
    </submittedName>
</protein>
<keyword evidence="11" id="KW-0645">Protease</keyword>
<keyword evidence="2" id="KW-0732">Signal</keyword>
<evidence type="ECO:0000313" key="12">
    <source>
        <dbReference type="Proteomes" id="UP000318521"/>
    </source>
</evidence>
<evidence type="ECO:0000256" key="5">
    <source>
        <dbReference type="ARBA" id="ARBA00022984"/>
    </source>
</evidence>
<dbReference type="OrthoDB" id="9791132at2"/>
<dbReference type="InterPro" id="IPR018044">
    <property type="entry name" value="Peptidase_S11"/>
</dbReference>
<dbReference type="InterPro" id="IPR012338">
    <property type="entry name" value="Beta-lactam/transpept-like"/>
</dbReference>
<name>A0A554A2F7_9BACI</name>
<feature type="active site" description="Proton acceptor" evidence="7">
    <location>
        <position position="56"/>
    </location>
</feature>
<evidence type="ECO:0000256" key="6">
    <source>
        <dbReference type="ARBA" id="ARBA00023316"/>
    </source>
</evidence>
<evidence type="ECO:0000256" key="7">
    <source>
        <dbReference type="PIRSR" id="PIRSR618044-1"/>
    </source>
</evidence>
<dbReference type="Proteomes" id="UP000318521">
    <property type="component" value="Unassembled WGS sequence"/>
</dbReference>
<dbReference type="GO" id="GO:0009252">
    <property type="term" value="P:peptidoglycan biosynthetic process"/>
    <property type="evidence" value="ECO:0007669"/>
    <property type="project" value="UniProtKB-KW"/>
</dbReference>
<keyword evidence="3" id="KW-0378">Hydrolase</keyword>
<dbReference type="RefSeq" id="WP_143847436.1">
    <property type="nucleotide sequence ID" value="NZ_VLXZ01000002.1"/>
</dbReference>
<dbReference type="AlphaFoldDB" id="A0A554A2F7"/>
<accession>A0A554A2F7</accession>
<comment type="caution">
    <text evidence="11">The sequence shown here is derived from an EMBL/GenBank/DDBJ whole genome shotgun (WGS) entry which is preliminary data.</text>
</comment>